<protein>
    <submittedName>
        <fullName evidence="2">Uncharacterized protein</fullName>
    </submittedName>
</protein>
<feature type="transmembrane region" description="Helical" evidence="1">
    <location>
        <begin position="268"/>
        <end position="290"/>
    </location>
</feature>
<sequence length="317" mass="34921">MISSLKTLEPEPSDNTFNSIDSECSVFLQETGSYHTLRRYASSNVSWIRVFNLWNAGSCLPIGGHGMDSCDRDIHTMRDLSSSAQVWDTCVAMNQWVQNPTAHTALDDILPCVDNATAQETLTKSKEVSSQLVTLMNTVISNISNANNVPNFLPLYFNQSGPPVPNVCNPFNPNLTSRACAPGETNLSNATEVLGGYVCQTSSNGICTTQGRLTPAMHTQMAASVNVSYGLFKYGPFLANVQDCSFVRDTFSAIEAYHCPGLRRYSKWIYVGLVMVALAVMLSLLFWVIYGRERRHRVYTKAHAPQGAPGFDEDKHA</sequence>
<dbReference type="GO" id="GO:0005886">
    <property type="term" value="C:plasma membrane"/>
    <property type="evidence" value="ECO:0007669"/>
    <property type="project" value="TreeGrafter"/>
</dbReference>
<evidence type="ECO:0000313" key="2">
    <source>
        <dbReference type="EMBL" id="KAG6409465.1"/>
    </source>
</evidence>
<keyword evidence="1" id="KW-0812">Transmembrane</keyword>
<evidence type="ECO:0000256" key="1">
    <source>
        <dbReference type="SAM" id="Phobius"/>
    </source>
</evidence>
<evidence type="ECO:0000313" key="3">
    <source>
        <dbReference type="Proteomes" id="UP000298416"/>
    </source>
</evidence>
<gene>
    <name evidence="2" type="ORF">SASPL_127505</name>
</gene>
<proteinExistence type="predicted"/>
<accession>A0A8X8X9M9</accession>
<keyword evidence="1" id="KW-0472">Membrane</keyword>
<name>A0A8X8X9M9_SALSN</name>
<keyword evidence="1" id="KW-1133">Transmembrane helix</keyword>
<reference evidence="2" key="2">
    <citation type="submission" date="2020-08" db="EMBL/GenBank/DDBJ databases">
        <title>Plant Genome Project.</title>
        <authorList>
            <person name="Zhang R.-G."/>
        </authorList>
    </citation>
    <scope>NUCLEOTIDE SEQUENCE</scope>
    <source>
        <strain evidence="2">Huo1</strain>
        <tissue evidence="2">Leaf</tissue>
    </source>
</reference>
<dbReference type="EMBL" id="PNBA02000010">
    <property type="protein sequence ID" value="KAG6409465.1"/>
    <property type="molecule type" value="Genomic_DNA"/>
</dbReference>
<dbReference type="PANTHER" id="PTHR31414">
    <property type="entry name" value="TRANSMEMBRANE PROTEIN DDB_G0292058"/>
    <property type="match status" value="1"/>
</dbReference>
<keyword evidence="3" id="KW-1185">Reference proteome</keyword>
<organism evidence="2">
    <name type="scientific">Salvia splendens</name>
    <name type="common">Scarlet sage</name>
    <dbReference type="NCBI Taxonomy" id="180675"/>
    <lineage>
        <taxon>Eukaryota</taxon>
        <taxon>Viridiplantae</taxon>
        <taxon>Streptophyta</taxon>
        <taxon>Embryophyta</taxon>
        <taxon>Tracheophyta</taxon>
        <taxon>Spermatophyta</taxon>
        <taxon>Magnoliopsida</taxon>
        <taxon>eudicotyledons</taxon>
        <taxon>Gunneridae</taxon>
        <taxon>Pentapetalae</taxon>
        <taxon>asterids</taxon>
        <taxon>lamiids</taxon>
        <taxon>Lamiales</taxon>
        <taxon>Lamiaceae</taxon>
        <taxon>Nepetoideae</taxon>
        <taxon>Mentheae</taxon>
        <taxon>Salviinae</taxon>
        <taxon>Salvia</taxon>
        <taxon>Salvia subgen. Calosphace</taxon>
        <taxon>core Calosphace</taxon>
    </lineage>
</organism>
<comment type="caution">
    <text evidence="2">The sequence shown here is derived from an EMBL/GenBank/DDBJ whole genome shotgun (WGS) entry which is preliminary data.</text>
</comment>
<dbReference type="AlphaFoldDB" id="A0A8X8X9M9"/>
<reference evidence="2" key="1">
    <citation type="submission" date="2018-01" db="EMBL/GenBank/DDBJ databases">
        <authorList>
            <person name="Mao J.F."/>
        </authorList>
    </citation>
    <scope>NUCLEOTIDE SEQUENCE</scope>
    <source>
        <strain evidence="2">Huo1</strain>
        <tissue evidence="2">Leaf</tissue>
    </source>
</reference>
<dbReference type="PANTHER" id="PTHR31414:SF15">
    <property type="entry name" value="PLASMA MEMBRANE FUSION PROTEIN"/>
    <property type="match status" value="1"/>
</dbReference>
<dbReference type="GO" id="GO:0009506">
    <property type="term" value="C:plasmodesma"/>
    <property type="evidence" value="ECO:0007669"/>
    <property type="project" value="TreeGrafter"/>
</dbReference>
<dbReference type="InterPro" id="IPR040283">
    <property type="entry name" value="DDB_G0292058-like"/>
</dbReference>
<dbReference type="Proteomes" id="UP000298416">
    <property type="component" value="Unassembled WGS sequence"/>
</dbReference>